<name>A0A1Y3ATM8_EURMA</name>
<keyword evidence="6" id="KW-1185">Reference proteome</keyword>
<keyword evidence="4" id="KW-1133">Transmembrane helix</keyword>
<sequence length="110" mass="13060">MQKVNAHSLEKALSLLLEDEQNLMQSIIRAHEETCDYTNEKVQPLLETARSRPIYAQCPQMSKQKNKFISYIFDPRTCVNIILIMMMMKILYLSFAYHTCIIYIYRKHPE</sequence>
<evidence type="ECO:0000313" key="6">
    <source>
        <dbReference type="Proteomes" id="UP000194236"/>
    </source>
</evidence>
<keyword evidence="2" id="KW-0804">Transcription</keyword>
<protein>
    <submittedName>
        <fullName evidence="5">Uncharacterized protein</fullName>
    </submittedName>
</protein>
<accession>A0A1Y3ATM8</accession>
<gene>
    <name evidence="5" type="ORF">BLA29_010446</name>
</gene>
<feature type="transmembrane region" description="Helical" evidence="4">
    <location>
        <begin position="81"/>
        <end position="105"/>
    </location>
</feature>
<evidence type="ECO:0000313" key="5">
    <source>
        <dbReference type="EMBL" id="OTF71829.1"/>
    </source>
</evidence>
<comment type="caution">
    <text evidence="5">The sequence shown here is derived from an EMBL/GenBank/DDBJ whole genome shotgun (WGS) entry which is preliminary data.</text>
</comment>
<dbReference type="Gene3D" id="1.10.565.10">
    <property type="entry name" value="Retinoid X Receptor"/>
    <property type="match status" value="1"/>
</dbReference>
<keyword evidence="1" id="KW-0805">Transcription regulation</keyword>
<reference evidence="5 6" key="1">
    <citation type="submission" date="2017-03" db="EMBL/GenBank/DDBJ databases">
        <title>Genome Survey of Euroglyphus maynei.</title>
        <authorList>
            <person name="Arlian L.G."/>
            <person name="Morgan M.S."/>
            <person name="Rider S.D."/>
        </authorList>
    </citation>
    <scope>NUCLEOTIDE SEQUENCE [LARGE SCALE GENOMIC DNA]</scope>
    <source>
        <strain evidence="5">Arlian Lab</strain>
        <tissue evidence="5">Whole body</tissue>
    </source>
</reference>
<evidence type="ECO:0000256" key="3">
    <source>
        <dbReference type="ARBA" id="ARBA00023170"/>
    </source>
</evidence>
<keyword evidence="4" id="KW-0812">Transmembrane</keyword>
<dbReference type="InterPro" id="IPR035500">
    <property type="entry name" value="NHR-like_dom_sf"/>
</dbReference>
<proteinExistence type="predicted"/>
<dbReference type="Proteomes" id="UP000194236">
    <property type="component" value="Unassembled WGS sequence"/>
</dbReference>
<evidence type="ECO:0000256" key="4">
    <source>
        <dbReference type="SAM" id="Phobius"/>
    </source>
</evidence>
<organism evidence="5 6">
    <name type="scientific">Euroglyphus maynei</name>
    <name type="common">Mayne's house dust mite</name>
    <dbReference type="NCBI Taxonomy" id="6958"/>
    <lineage>
        <taxon>Eukaryota</taxon>
        <taxon>Metazoa</taxon>
        <taxon>Ecdysozoa</taxon>
        <taxon>Arthropoda</taxon>
        <taxon>Chelicerata</taxon>
        <taxon>Arachnida</taxon>
        <taxon>Acari</taxon>
        <taxon>Acariformes</taxon>
        <taxon>Sarcoptiformes</taxon>
        <taxon>Astigmata</taxon>
        <taxon>Psoroptidia</taxon>
        <taxon>Analgoidea</taxon>
        <taxon>Pyroglyphidae</taxon>
        <taxon>Pyroglyphinae</taxon>
        <taxon>Euroglyphus</taxon>
    </lineage>
</organism>
<dbReference type="OrthoDB" id="7634782at2759"/>
<evidence type="ECO:0000256" key="1">
    <source>
        <dbReference type="ARBA" id="ARBA00023015"/>
    </source>
</evidence>
<keyword evidence="4" id="KW-0472">Membrane</keyword>
<keyword evidence="3" id="KW-0675">Receptor</keyword>
<evidence type="ECO:0000256" key="2">
    <source>
        <dbReference type="ARBA" id="ARBA00023163"/>
    </source>
</evidence>
<dbReference type="AlphaFoldDB" id="A0A1Y3ATM8"/>
<dbReference type="EMBL" id="MUJZ01059095">
    <property type="protein sequence ID" value="OTF71829.1"/>
    <property type="molecule type" value="Genomic_DNA"/>
</dbReference>